<dbReference type="AlphaFoldDB" id="A0A5J4UZ97"/>
<accession>A0A5J4UZ97</accession>
<sequence length="91" mass="9726">MRGLIQIGEKSKVVRLEQCLISNIGIEDKGSAILMNGRLNSKLELMNGVILDAIYTSGGSAINVNACEKSSTKAELVVFTQCISDVILNGK</sequence>
<organism evidence="1 2">
    <name type="scientific">Streblomastix strix</name>
    <dbReference type="NCBI Taxonomy" id="222440"/>
    <lineage>
        <taxon>Eukaryota</taxon>
        <taxon>Metamonada</taxon>
        <taxon>Preaxostyla</taxon>
        <taxon>Oxymonadida</taxon>
        <taxon>Streblomastigidae</taxon>
        <taxon>Streblomastix</taxon>
    </lineage>
</organism>
<reference evidence="1 2" key="1">
    <citation type="submission" date="2019-03" db="EMBL/GenBank/DDBJ databases">
        <title>Single cell metagenomics reveals metabolic interactions within the superorganism composed of flagellate Streblomastix strix and complex community of Bacteroidetes bacteria on its surface.</title>
        <authorList>
            <person name="Treitli S.C."/>
            <person name="Kolisko M."/>
            <person name="Husnik F."/>
            <person name="Keeling P."/>
            <person name="Hampl V."/>
        </authorList>
    </citation>
    <scope>NUCLEOTIDE SEQUENCE [LARGE SCALE GENOMIC DNA]</scope>
    <source>
        <strain evidence="1">ST1C</strain>
    </source>
</reference>
<proteinExistence type="predicted"/>
<name>A0A5J4UZ97_9EUKA</name>
<dbReference type="EMBL" id="SNRW01010801">
    <property type="protein sequence ID" value="KAA6376046.1"/>
    <property type="molecule type" value="Genomic_DNA"/>
</dbReference>
<comment type="caution">
    <text evidence="1">The sequence shown here is derived from an EMBL/GenBank/DDBJ whole genome shotgun (WGS) entry which is preliminary data.</text>
</comment>
<dbReference type="Proteomes" id="UP000324800">
    <property type="component" value="Unassembled WGS sequence"/>
</dbReference>
<evidence type="ECO:0000313" key="1">
    <source>
        <dbReference type="EMBL" id="KAA6376046.1"/>
    </source>
</evidence>
<gene>
    <name evidence="1" type="ORF">EZS28_028427</name>
</gene>
<protein>
    <submittedName>
        <fullName evidence="1">Uncharacterized protein</fullName>
    </submittedName>
</protein>
<evidence type="ECO:0000313" key="2">
    <source>
        <dbReference type="Proteomes" id="UP000324800"/>
    </source>
</evidence>